<dbReference type="Gene3D" id="3.40.190.10">
    <property type="entry name" value="Periplasmic binding protein-like II"/>
    <property type="match status" value="1"/>
</dbReference>
<dbReference type="PROSITE" id="PS51257">
    <property type="entry name" value="PROKAR_LIPOPROTEIN"/>
    <property type="match status" value="1"/>
</dbReference>
<dbReference type="GO" id="GO:0015833">
    <property type="term" value="P:peptide transport"/>
    <property type="evidence" value="ECO:0007669"/>
    <property type="project" value="TreeGrafter"/>
</dbReference>
<feature type="domain" description="Solute-binding protein family 5" evidence="7">
    <location>
        <begin position="97"/>
        <end position="480"/>
    </location>
</feature>
<evidence type="ECO:0000256" key="4">
    <source>
        <dbReference type="ARBA" id="ARBA00022729"/>
    </source>
</evidence>
<feature type="compositionally biased region" description="Acidic residues" evidence="5">
    <location>
        <begin position="565"/>
        <end position="588"/>
    </location>
</feature>
<name>A0A426DE26_9FIRM</name>
<dbReference type="GO" id="GO:0043190">
    <property type="term" value="C:ATP-binding cassette (ABC) transporter complex"/>
    <property type="evidence" value="ECO:0007669"/>
    <property type="project" value="InterPro"/>
</dbReference>
<sequence>MKKKVIALLLATTMAFSLAACGGGNNQGGDNSSSQNGTEGTDNAGGGSEEKILSVQIGPDPETIDPALNSAVDGGNMLLHSFECLLTVGEDGQLTEGQAESWDTSEDGLTWTFHLRDGLKWSDGSDLTANDFVYSWKRVCDPEVAAPYAETVLGMVEGYDKAIEGELDALQVKAEDDKTLVVTLSSPCTYFGSLAAFATLSPVQEATIEANGDGWATSAETYISNGSFYVSEWVPGSHILMSKNPNYWNADAIKLDGIKFNLIEDANASYSAYQTGEVLMIKDVPTEEIPSLEGNDDYYVDPIIGTYYLSLNLNREPFTDKNVRKALSLAIDRDYVANTLMQGTYSPASNFMGPGWIDTDGKEFMENANGGQPYIDISNHEANLEEAKKLLKEAGYENGEGLPSITYSTNDAGYHKVVAEYLQEAWAELGVDLKVDIVEWASFTPMRRNGDYDASRNGWVGDYSDPSNMLDLLYSTNGNNDGKFNNADYDAAMELSRTTLDPVERSTALHEAEDILMEETGCVPVAYYNDFWLQSDKITGSWHSPYGYWHFMYADITEGGAADAETADGETADEESTDTETEDEETAE</sequence>
<feature type="chain" id="PRO_5019501521" evidence="6">
    <location>
        <begin position="20"/>
        <end position="588"/>
    </location>
</feature>
<protein>
    <submittedName>
        <fullName evidence="8">Peptide ABC transporter substrate-binding protein</fullName>
    </submittedName>
</protein>
<dbReference type="EMBL" id="RHJS01000002">
    <property type="protein sequence ID" value="RRK30863.1"/>
    <property type="molecule type" value="Genomic_DNA"/>
</dbReference>
<keyword evidence="3" id="KW-0813">Transport</keyword>
<feature type="compositionally biased region" description="Low complexity" evidence="5">
    <location>
        <begin position="28"/>
        <end position="37"/>
    </location>
</feature>
<dbReference type="FunFam" id="3.90.76.10:FF:000001">
    <property type="entry name" value="Oligopeptide ABC transporter substrate-binding protein"/>
    <property type="match status" value="1"/>
</dbReference>
<keyword evidence="4 6" id="KW-0732">Signal</keyword>
<reference evidence="8" key="1">
    <citation type="submission" date="2018-10" db="EMBL/GenBank/DDBJ databases">
        <title>Schaedlerella arabinophila gen. nov. sp. nov., isolated from the mouse intestinal tract and comparative analysis with the genome of the closely related altered Schaedler flora strain ASF502.</title>
        <authorList>
            <person name="Miyake S."/>
            <person name="Soh M."/>
            <person name="Seedorf H."/>
        </authorList>
    </citation>
    <scope>NUCLEOTIDE SEQUENCE [LARGE SCALE GENOMIC DNA]</scope>
    <source>
        <strain evidence="8">DSM 106076</strain>
    </source>
</reference>
<evidence type="ECO:0000313" key="8">
    <source>
        <dbReference type="EMBL" id="RRK30863.1"/>
    </source>
</evidence>
<evidence type="ECO:0000256" key="6">
    <source>
        <dbReference type="SAM" id="SignalP"/>
    </source>
</evidence>
<dbReference type="InterPro" id="IPR030678">
    <property type="entry name" value="Peptide/Ni-bd"/>
</dbReference>
<evidence type="ECO:0000259" key="7">
    <source>
        <dbReference type="Pfam" id="PF00496"/>
    </source>
</evidence>
<dbReference type="InterPro" id="IPR000914">
    <property type="entry name" value="SBP_5_dom"/>
</dbReference>
<comment type="caution">
    <text evidence="8">The sequence shown here is derived from an EMBL/GenBank/DDBJ whole genome shotgun (WGS) entry which is preliminary data.</text>
</comment>
<comment type="subcellular location">
    <subcellularLocation>
        <location evidence="1">Cell membrane</location>
        <topology evidence="1">Lipid-anchor</topology>
    </subcellularLocation>
</comment>
<gene>
    <name evidence="8" type="ORF">EBB54_05345</name>
</gene>
<dbReference type="PANTHER" id="PTHR30290:SF10">
    <property type="entry name" value="PERIPLASMIC OLIGOPEPTIDE-BINDING PROTEIN-RELATED"/>
    <property type="match status" value="1"/>
</dbReference>
<proteinExistence type="inferred from homology"/>
<dbReference type="PIRSF" id="PIRSF002741">
    <property type="entry name" value="MppA"/>
    <property type="match status" value="1"/>
</dbReference>
<dbReference type="GO" id="GO:1904680">
    <property type="term" value="F:peptide transmembrane transporter activity"/>
    <property type="evidence" value="ECO:0007669"/>
    <property type="project" value="TreeGrafter"/>
</dbReference>
<accession>A0A426DE26</accession>
<dbReference type="InterPro" id="IPR039424">
    <property type="entry name" value="SBP_5"/>
</dbReference>
<dbReference type="Pfam" id="PF00496">
    <property type="entry name" value="SBP_bac_5"/>
    <property type="match status" value="1"/>
</dbReference>
<feature type="signal peptide" evidence="6">
    <location>
        <begin position="1"/>
        <end position="19"/>
    </location>
</feature>
<dbReference type="PROSITE" id="PS01040">
    <property type="entry name" value="SBP_BACTERIAL_5"/>
    <property type="match status" value="1"/>
</dbReference>
<dbReference type="Gene3D" id="3.10.105.10">
    <property type="entry name" value="Dipeptide-binding Protein, Domain 3"/>
    <property type="match status" value="1"/>
</dbReference>
<dbReference type="Proteomes" id="UP000274920">
    <property type="component" value="Unassembled WGS sequence"/>
</dbReference>
<dbReference type="AlphaFoldDB" id="A0A426DE26"/>
<dbReference type="InterPro" id="IPR023765">
    <property type="entry name" value="SBP_5_CS"/>
</dbReference>
<dbReference type="SUPFAM" id="SSF53850">
    <property type="entry name" value="Periplasmic binding protein-like II"/>
    <property type="match status" value="1"/>
</dbReference>
<evidence type="ECO:0000313" key="9">
    <source>
        <dbReference type="Proteomes" id="UP000274920"/>
    </source>
</evidence>
<evidence type="ECO:0000256" key="2">
    <source>
        <dbReference type="ARBA" id="ARBA00005695"/>
    </source>
</evidence>
<keyword evidence="9" id="KW-1185">Reference proteome</keyword>
<dbReference type="CDD" id="cd08504">
    <property type="entry name" value="PBP2_OppA"/>
    <property type="match status" value="1"/>
</dbReference>
<dbReference type="PANTHER" id="PTHR30290">
    <property type="entry name" value="PERIPLASMIC BINDING COMPONENT OF ABC TRANSPORTER"/>
    <property type="match status" value="1"/>
</dbReference>
<evidence type="ECO:0000256" key="5">
    <source>
        <dbReference type="SAM" id="MobiDB-lite"/>
    </source>
</evidence>
<organism evidence="8 9">
    <name type="scientific">Schaedlerella arabinosiphila</name>
    <dbReference type="NCBI Taxonomy" id="2044587"/>
    <lineage>
        <taxon>Bacteria</taxon>
        <taxon>Bacillati</taxon>
        <taxon>Bacillota</taxon>
        <taxon>Clostridia</taxon>
        <taxon>Lachnospirales</taxon>
        <taxon>Lachnospiraceae</taxon>
        <taxon>Schaedlerella</taxon>
    </lineage>
</organism>
<comment type="similarity">
    <text evidence="2">Belongs to the bacterial solute-binding protein 5 family.</text>
</comment>
<dbReference type="GO" id="GO:0030288">
    <property type="term" value="C:outer membrane-bounded periplasmic space"/>
    <property type="evidence" value="ECO:0007669"/>
    <property type="project" value="UniProtKB-ARBA"/>
</dbReference>
<evidence type="ECO:0000256" key="3">
    <source>
        <dbReference type="ARBA" id="ARBA00022448"/>
    </source>
</evidence>
<feature type="region of interest" description="Disordered" evidence="5">
    <location>
        <begin position="26"/>
        <end position="48"/>
    </location>
</feature>
<dbReference type="RefSeq" id="WP_125126637.1">
    <property type="nucleotide sequence ID" value="NZ_RHJS01000002.1"/>
</dbReference>
<evidence type="ECO:0000256" key="1">
    <source>
        <dbReference type="ARBA" id="ARBA00004193"/>
    </source>
</evidence>
<dbReference type="Gene3D" id="3.90.76.10">
    <property type="entry name" value="Dipeptide-binding Protein, Domain 1"/>
    <property type="match status" value="1"/>
</dbReference>
<dbReference type="FunFam" id="3.10.105.10:FF:000001">
    <property type="entry name" value="Oligopeptide ABC transporter, oligopeptide-binding protein"/>
    <property type="match status" value="1"/>
</dbReference>
<feature type="region of interest" description="Disordered" evidence="5">
    <location>
        <begin position="561"/>
        <end position="588"/>
    </location>
</feature>